<accession>A0A8H5GEL9</accession>
<evidence type="ECO:0000256" key="1">
    <source>
        <dbReference type="SAM" id="MobiDB-lite"/>
    </source>
</evidence>
<comment type="caution">
    <text evidence="2">The sequence shown here is derived from an EMBL/GenBank/DDBJ whole genome shotgun (WGS) entry which is preliminary data.</text>
</comment>
<organism evidence="2 3">
    <name type="scientific">Leucocoprinus leucothites</name>
    <dbReference type="NCBI Taxonomy" id="201217"/>
    <lineage>
        <taxon>Eukaryota</taxon>
        <taxon>Fungi</taxon>
        <taxon>Dikarya</taxon>
        <taxon>Basidiomycota</taxon>
        <taxon>Agaricomycotina</taxon>
        <taxon>Agaricomycetes</taxon>
        <taxon>Agaricomycetidae</taxon>
        <taxon>Agaricales</taxon>
        <taxon>Agaricineae</taxon>
        <taxon>Agaricaceae</taxon>
        <taxon>Leucocoprinus</taxon>
    </lineage>
</organism>
<proteinExistence type="predicted"/>
<evidence type="ECO:0000313" key="3">
    <source>
        <dbReference type="Proteomes" id="UP000559027"/>
    </source>
</evidence>
<dbReference type="Proteomes" id="UP000559027">
    <property type="component" value="Unassembled WGS sequence"/>
</dbReference>
<protein>
    <submittedName>
        <fullName evidence="2">Uncharacterized protein</fullName>
    </submittedName>
</protein>
<feature type="compositionally biased region" description="Basic and acidic residues" evidence="1">
    <location>
        <begin position="24"/>
        <end position="38"/>
    </location>
</feature>
<reference evidence="2 3" key="1">
    <citation type="journal article" date="2020" name="ISME J.">
        <title>Uncovering the hidden diversity of litter-decomposition mechanisms in mushroom-forming fungi.</title>
        <authorList>
            <person name="Floudas D."/>
            <person name="Bentzer J."/>
            <person name="Ahren D."/>
            <person name="Johansson T."/>
            <person name="Persson P."/>
            <person name="Tunlid A."/>
        </authorList>
    </citation>
    <scope>NUCLEOTIDE SEQUENCE [LARGE SCALE GENOMIC DNA]</scope>
    <source>
        <strain evidence="2 3">CBS 146.42</strain>
    </source>
</reference>
<gene>
    <name evidence="2" type="ORF">D9756_000667</name>
</gene>
<evidence type="ECO:0000313" key="2">
    <source>
        <dbReference type="EMBL" id="KAF5363634.1"/>
    </source>
</evidence>
<sequence>MTVKPQSSYHGIASEHQSLLLQSDDYRASQHDTSEHEQSVLQPGGIESEEELERSLLWKLDLRMTMLIVIYILNQAVPRNSPISFHNASIFSHGNALVAQLDSMASSTT</sequence>
<keyword evidence="3" id="KW-1185">Reference proteome</keyword>
<dbReference type="EMBL" id="JAACJO010000001">
    <property type="protein sequence ID" value="KAF5363634.1"/>
    <property type="molecule type" value="Genomic_DNA"/>
</dbReference>
<dbReference type="AlphaFoldDB" id="A0A8H5GEL9"/>
<feature type="region of interest" description="Disordered" evidence="1">
    <location>
        <begin position="23"/>
        <end position="48"/>
    </location>
</feature>
<name>A0A8H5GEL9_9AGAR</name>